<gene>
    <name evidence="1" type="ORF">ISF26_01620</name>
</gene>
<organism evidence="1 2">
    <name type="scientific">Gloeobacter morelensis MG652769</name>
    <dbReference type="NCBI Taxonomy" id="2781736"/>
    <lineage>
        <taxon>Bacteria</taxon>
        <taxon>Bacillati</taxon>
        <taxon>Cyanobacteriota</taxon>
        <taxon>Cyanophyceae</taxon>
        <taxon>Gloeobacterales</taxon>
        <taxon>Gloeobacteraceae</taxon>
        <taxon>Gloeobacter</taxon>
        <taxon>Gloeobacter morelensis</taxon>
    </lineage>
</organism>
<dbReference type="SUPFAM" id="SSF102405">
    <property type="entry name" value="MCP/YpsA-like"/>
    <property type="match status" value="1"/>
</dbReference>
<reference evidence="1 2" key="1">
    <citation type="journal article" date="2021" name="Genome Biol. Evol.">
        <title>Complete Genome Sequencing of a Novel Gloeobacter Species from a Waterfall Cave in Mexico.</title>
        <authorList>
            <person name="Saw J.H."/>
            <person name="Cardona T."/>
            <person name="Montejano G."/>
        </authorList>
    </citation>
    <scope>NUCLEOTIDE SEQUENCE [LARGE SCALE GENOMIC DNA]</scope>
    <source>
        <strain evidence="1">MG652769</strain>
    </source>
</reference>
<evidence type="ECO:0000313" key="2">
    <source>
        <dbReference type="Proteomes" id="UP001054846"/>
    </source>
</evidence>
<protein>
    <submittedName>
        <fullName evidence="1">Molybdenum carrier protein</fullName>
    </submittedName>
</protein>
<dbReference type="EMBL" id="CP063845">
    <property type="protein sequence ID" value="UFP94973.1"/>
    <property type="molecule type" value="Genomic_DNA"/>
</dbReference>
<sequence>MERIVSGGQTGVDRAALDVARTLGIATSGWCPAGRWAEDGIIAESYPLVPTPLSDPAQRTAWNVRDADGTLILTVGEPTGGTALTVRVACELAKPHLVVDLVGTLDFEPVRSWLREQSIRILNVAGPRASTCAGIYDRAFTFLHRCLKPEI</sequence>
<proteinExistence type="predicted"/>
<dbReference type="Proteomes" id="UP001054846">
    <property type="component" value="Chromosome"/>
</dbReference>
<accession>A0ABY3PMQ2</accession>
<name>A0ABY3PMQ2_9CYAN</name>
<evidence type="ECO:0000313" key="1">
    <source>
        <dbReference type="EMBL" id="UFP94973.1"/>
    </source>
</evidence>
<dbReference type="RefSeq" id="WP_230842048.1">
    <property type="nucleotide sequence ID" value="NZ_CP063845.1"/>
</dbReference>
<dbReference type="Pfam" id="PF12694">
    <property type="entry name" value="cpYpsA"/>
    <property type="match status" value="1"/>
</dbReference>
<dbReference type="Gene3D" id="3.40.50.450">
    <property type="match status" value="1"/>
</dbReference>
<keyword evidence="2" id="KW-1185">Reference proteome</keyword>
<dbReference type="InterPro" id="IPR024755">
    <property type="entry name" value="cpYpsA"/>
</dbReference>